<evidence type="ECO:0000313" key="3">
    <source>
        <dbReference type="Proteomes" id="UP000297245"/>
    </source>
</evidence>
<accession>A0A4S8M252</accession>
<name>A0A4S8M252_DENBC</name>
<protein>
    <submittedName>
        <fullName evidence="2">Uncharacterized protein</fullName>
    </submittedName>
</protein>
<evidence type="ECO:0000313" key="2">
    <source>
        <dbReference type="EMBL" id="THU96166.1"/>
    </source>
</evidence>
<reference evidence="2 3" key="1">
    <citation type="journal article" date="2019" name="Nat. Ecol. Evol.">
        <title>Megaphylogeny resolves global patterns of mushroom evolution.</title>
        <authorList>
            <person name="Varga T."/>
            <person name="Krizsan K."/>
            <person name="Foldi C."/>
            <person name="Dima B."/>
            <person name="Sanchez-Garcia M."/>
            <person name="Sanchez-Ramirez S."/>
            <person name="Szollosi G.J."/>
            <person name="Szarkandi J.G."/>
            <person name="Papp V."/>
            <person name="Albert L."/>
            <person name="Andreopoulos W."/>
            <person name="Angelini C."/>
            <person name="Antonin V."/>
            <person name="Barry K.W."/>
            <person name="Bougher N.L."/>
            <person name="Buchanan P."/>
            <person name="Buyck B."/>
            <person name="Bense V."/>
            <person name="Catcheside P."/>
            <person name="Chovatia M."/>
            <person name="Cooper J."/>
            <person name="Damon W."/>
            <person name="Desjardin D."/>
            <person name="Finy P."/>
            <person name="Geml J."/>
            <person name="Haridas S."/>
            <person name="Hughes K."/>
            <person name="Justo A."/>
            <person name="Karasinski D."/>
            <person name="Kautmanova I."/>
            <person name="Kiss B."/>
            <person name="Kocsube S."/>
            <person name="Kotiranta H."/>
            <person name="LaButti K.M."/>
            <person name="Lechner B.E."/>
            <person name="Liimatainen K."/>
            <person name="Lipzen A."/>
            <person name="Lukacs Z."/>
            <person name="Mihaltcheva S."/>
            <person name="Morgado L.N."/>
            <person name="Niskanen T."/>
            <person name="Noordeloos M.E."/>
            <person name="Ohm R.A."/>
            <person name="Ortiz-Santana B."/>
            <person name="Ovrebo C."/>
            <person name="Racz N."/>
            <person name="Riley R."/>
            <person name="Savchenko A."/>
            <person name="Shiryaev A."/>
            <person name="Soop K."/>
            <person name="Spirin V."/>
            <person name="Szebenyi C."/>
            <person name="Tomsovsky M."/>
            <person name="Tulloss R.E."/>
            <person name="Uehling J."/>
            <person name="Grigoriev I.V."/>
            <person name="Vagvolgyi C."/>
            <person name="Papp T."/>
            <person name="Martin F.M."/>
            <person name="Miettinen O."/>
            <person name="Hibbett D.S."/>
            <person name="Nagy L.G."/>
        </authorList>
    </citation>
    <scope>NUCLEOTIDE SEQUENCE [LARGE SCALE GENOMIC DNA]</scope>
    <source>
        <strain evidence="2 3">CBS 962.96</strain>
    </source>
</reference>
<keyword evidence="3" id="KW-1185">Reference proteome</keyword>
<dbReference type="EMBL" id="ML179183">
    <property type="protein sequence ID" value="THU96166.1"/>
    <property type="molecule type" value="Genomic_DNA"/>
</dbReference>
<dbReference type="EMBL" id="ML179704">
    <property type="protein sequence ID" value="THU82849.1"/>
    <property type="molecule type" value="Genomic_DNA"/>
</dbReference>
<gene>
    <name evidence="2" type="ORF">K435DRAFT_778692</name>
    <name evidence="1" type="ORF">K435DRAFT_784469</name>
</gene>
<organism evidence="2 3">
    <name type="scientific">Dendrothele bispora (strain CBS 962.96)</name>
    <dbReference type="NCBI Taxonomy" id="1314807"/>
    <lineage>
        <taxon>Eukaryota</taxon>
        <taxon>Fungi</taxon>
        <taxon>Dikarya</taxon>
        <taxon>Basidiomycota</taxon>
        <taxon>Agaricomycotina</taxon>
        <taxon>Agaricomycetes</taxon>
        <taxon>Agaricomycetidae</taxon>
        <taxon>Agaricales</taxon>
        <taxon>Agaricales incertae sedis</taxon>
        <taxon>Dendrothele</taxon>
    </lineage>
</organism>
<evidence type="ECO:0000313" key="1">
    <source>
        <dbReference type="EMBL" id="THU82849.1"/>
    </source>
</evidence>
<sequence length="162" mass="18747">MCWTETTRRFFSCGATTGAVIGSGQHEAEEPIVPIQSTTKTYRCKNYTKYSTHFYQYVQTYRLSHHGQEPPEQSVYEYHDRFRIFQVPPCNDITMYRAQWETTRECKTGYNGIGECRVKRANQNMRVGHIYPGAPTSGTQALTTQQQAQFRQAMWPHGPGYT</sequence>
<dbReference type="AlphaFoldDB" id="A0A4S8M252"/>
<proteinExistence type="predicted"/>
<dbReference type="Proteomes" id="UP000297245">
    <property type="component" value="Unassembled WGS sequence"/>
</dbReference>